<evidence type="ECO:0000256" key="7">
    <source>
        <dbReference type="SAM" id="MobiDB-lite"/>
    </source>
</evidence>
<dbReference type="InterPro" id="IPR036388">
    <property type="entry name" value="WH-like_DNA-bd_sf"/>
</dbReference>
<accession>A0A558CVK8</accession>
<reference evidence="10 11" key="2">
    <citation type="submission" date="2019-08" db="EMBL/GenBank/DDBJ databases">
        <title>Amycolatopsis acidicola sp. nov., isolated from peat swamp forest soil.</title>
        <authorList>
            <person name="Srisuk N."/>
        </authorList>
    </citation>
    <scope>NUCLEOTIDE SEQUENCE [LARGE SCALE GENOMIC DNA]</scope>
    <source>
        <strain evidence="10 11">TBRC 6029</strain>
    </source>
</reference>
<keyword evidence="3 6" id="KW-0731">Sigma factor</keyword>
<feature type="region of interest" description="Disordered" evidence="7">
    <location>
        <begin position="1"/>
        <end position="21"/>
    </location>
</feature>
<dbReference type="InterPro" id="IPR000838">
    <property type="entry name" value="RNA_pol_sigma70_ECF_CS"/>
</dbReference>
<dbReference type="GO" id="GO:0003677">
    <property type="term" value="F:DNA binding"/>
    <property type="evidence" value="ECO:0007669"/>
    <property type="project" value="UniProtKB-KW"/>
</dbReference>
<evidence type="ECO:0000259" key="9">
    <source>
        <dbReference type="Pfam" id="PF08281"/>
    </source>
</evidence>
<dbReference type="SUPFAM" id="SSF88659">
    <property type="entry name" value="Sigma3 and sigma4 domains of RNA polymerase sigma factors"/>
    <property type="match status" value="1"/>
</dbReference>
<dbReference type="InterPro" id="IPR014284">
    <property type="entry name" value="RNA_pol_sigma-70_dom"/>
</dbReference>
<feature type="region of interest" description="Disordered" evidence="7">
    <location>
        <begin position="95"/>
        <end position="120"/>
    </location>
</feature>
<evidence type="ECO:0000256" key="1">
    <source>
        <dbReference type="ARBA" id="ARBA00010641"/>
    </source>
</evidence>
<feature type="compositionally biased region" description="Basic and acidic residues" evidence="7">
    <location>
        <begin position="98"/>
        <end position="107"/>
    </location>
</feature>
<dbReference type="EMBL" id="VJWX01000096">
    <property type="protein sequence ID" value="TVT52804.1"/>
    <property type="molecule type" value="Genomic_DNA"/>
</dbReference>
<dbReference type="InterPro" id="IPR039425">
    <property type="entry name" value="RNA_pol_sigma-70-like"/>
</dbReference>
<gene>
    <name evidence="10" type="ORF">FNH05_12440</name>
</gene>
<evidence type="ECO:0000256" key="3">
    <source>
        <dbReference type="ARBA" id="ARBA00023082"/>
    </source>
</evidence>
<feature type="compositionally biased region" description="Low complexity" evidence="7">
    <location>
        <begin position="111"/>
        <end position="120"/>
    </location>
</feature>
<evidence type="ECO:0000256" key="6">
    <source>
        <dbReference type="RuleBase" id="RU000716"/>
    </source>
</evidence>
<evidence type="ECO:0000256" key="5">
    <source>
        <dbReference type="ARBA" id="ARBA00023163"/>
    </source>
</evidence>
<comment type="similarity">
    <text evidence="1 6">Belongs to the sigma-70 factor family. ECF subfamily.</text>
</comment>
<evidence type="ECO:0000313" key="11">
    <source>
        <dbReference type="Proteomes" id="UP000320011"/>
    </source>
</evidence>
<protein>
    <recommendedName>
        <fullName evidence="6">RNA polymerase sigma factor</fullName>
    </recommendedName>
</protein>
<dbReference type="SUPFAM" id="SSF88946">
    <property type="entry name" value="Sigma2 domain of RNA polymerase sigma factors"/>
    <property type="match status" value="1"/>
</dbReference>
<evidence type="ECO:0000259" key="8">
    <source>
        <dbReference type="Pfam" id="PF04542"/>
    </source>
</evidence>
<dbReference type="OrthoDB" id="3678480at2"/>
<dbReference type="GO" id="GO:0016987">
    <property type="term" value="F:sigma factor activity"/>
    <property type="evidence" value="ECO:0007669"/>
    <property type="project" value="UniProtKB-KW"/>
</dbReference>
<dbReference type="Pfam" id="PF04542">
    <property type="entry name" value="Sigma70_r2"/>
    <property type="match status" value="1"/>
</dbReference>
<dbReference type="PROSITE" id="PS01063">
    <property type="entry name" value="SIGMA70_ECF"/>
    <property type="match status" value="1"/>
</dbReference>
<keyword evidence="11" id="KW-1185">Reference proteome</keyword>
<proteinExistence type="inferred from homology"/>
<sequence>MGPIGVGAGDREQTALRRPPVRSRDDEFAEFFTARFDFARRIAYSLCRDWDEAEEIAQAAFVRIYSRWNRVRRDGADAYLRMVVTRGFLDNHRRGRARERAVAEPPDRPAPTEAAGGEPLAEALRRVPPKQRAVLVLRFVQDLSVEQTAETLGCSAGNVKSQTMRGLHTLRAAYQELTGEPLAAMRKG</sequence>
<name>A0A558CVK8_9PSEU</name>
<dbReference type="Gene3D" id="1.10.1740.10">
    <property type="match status" value="1"/>
</dbReference>
<dbReference type="PANTHER" id="PTHR43133">
    <property type="entry name" value="RNA POLYMERASE ECF-TYPE SIGMA FACTO"/>
    <property type="match status" value="1"/>
</dbReference>
<dbReference type="NCBIfam" id="TIGR02983">
    <property type="entry name" value="SigE-fam_strep"/>
    <property type="match status" value="1"/>
</dbReference>
<dbReference type="InterPro" id="IPR014325">
    <property type="entry name" value="RNA_pol_sigma-E_actinobac"/>
</dbReference>
<evidence type="ECO:0000256" key="4">
    <source>
        <dbReference type="ARBA" id="ARBA00023125"/>
    </source>
</evidence>
<evidence type="ECO:0000313" key="10">
    <source>
        <dbReference type="EMBL" id="TVT52804.1"/>
    </source>
</evidence>
<evidence type="ECO:0000256" key="2">
    <source>
        <dbReference type="ARBA" id="ARBA00023015"/>
    </source>
</evidence>
<dbReference type="Pfam" id="PF08281">
    <property type="entry name" value="Sigma70_r4_2"/>
    <property type="match status" value="1"/>
</dbReference>
<dbReference type="InterPro" id="IPR013249">
    <property type="entry name" value="RNA_pol_sigma70_r4_t2"/>
</dbReference>
<keyword evidence="5 6" id="KW-0804">Transcription</keyword>
<keyword evidence="4 6" id="KW-0238">DNA-binding</keyword>
<dbReference type="Gene3D" id="1.10.10.10">
    <property type="entry name" value="Winged helix-like DNA-binding domain superfamily/Winged helix DNA-binding domain"/>
    <property type="match status" value="1"/>
</dbReference>
<comment type="caution">
    <text evidence="10">The sequence shown here is derived from an EMBL/GenBank/DDBJ whole genome shotgun (WGS) entry which is preliminary data.</text>
</comment>
<dbReference type="InterPro" id="IPR013325">
    <property type="entry name" value="RNA_pol_sigma_r2"/>
</dbReference>
<dbReference type="PANTHER" id="PTHR43133:SF50">
    <property type="entry name" value="ECF RNA POLYMERASE SIGMA FACTOR SIGM"/>
    <property type="match status" value="1"/>
</dbReference>
<reference evidence="10 11" key="1">
    <citation type="submission" date="2019-07" db="EMBL/GenBank/DDBJ databases">
        <authorList>
            <person name="Duangmal K."/>
            <person name="Teo W.F.A."/>
        </authorList>
    </citation>
    <scope>NUCLEOTIDE SEQUENCE [LARGE SCALE GENOMIC DNA]</scope>
    <source>
        <strain evidence="10 11">TBRC 6029</strain>
    </source>
</reference>
<feature type="domain" description="RNA polymerase sigma factor 70 region 4 type 2" evidence="9">
    <location>
        <begin position="119"/>
        <end position="167"/>
    </location>
</feature>
<dbReference type="AlphaFoldDB" id="A0A558CVK8"/>
<dbReference type="GO" id="GO:0006950">
    <property type="term" value="P:response to stress"/>
    <property type="evidence" value="ECO:0007669"/>
    <property type="project" value="UniProtKB-ARBA"/>
</dbReference>
<dbReference type="CDD" id="cd06171">
    <property type="entry name" value="Sigma70_r4"/>
    <property type="match status" value="1"/>
</dbReference>
<dbReference type="InterPro" id="IPR007627">
    <property type="entry name" value="RNA_pol_sigma70_r2"/>
</dbReference>
<dbReference type="GO" id="GO:0006352">
    <property type="term" value="P:DNA-templated transcription initiation"/>
    <property type="evidence" value="ECO:0007669"/>
    <property type="project" value="InterPro"/>
</dbReference>
<organism evidence="10 11">
    <name type="scientific">Amycolatopsis rhizosphaerae</name>
    <dbReference type="NCBI Taxonomy" id="2053003"/>
    <lineage>
        <taxon>Bacteria</taxon>
        <taxon>Bacillati</taxon>
        <taxon>Actinomycetota</taxon>
        <taxon>Actinomycetes</taxon>
        <taxon>Pseudonocardiales</taxon>
        <taxon>Pseudonocardiaceae</taxon>
        <taxon>Amycolatopsis</taxon>
    </lineage>
</organism>
<dbReference type="InterPro" id="IPR013324">
    <property type="entry name" value="RNA_pol_sigma_r3/r4-like"/>
</dbReference>
<keyword evidence="2 6" id="KW-0805">Transcription regulation</keyword>
<feature type="domain" description="RNA polymerase sigma-70 region 2" evidence="8">
    <location>
        <begin position="37"/>
        <end position="96"/>
    </location>
</feature>
<dbReference type="NCBIfam" id="TIGR02937">
    <property type="entry name" value="sigma70-ECF"/>
    <property type="match status" value="1"/>
</dbReference>
<dbReference type="Proteomes" id="UP000320011">
    <property type="component" value="Unassembled WGS sequence"/>
</dbReference>